<protein>
    <submittedName>
        <fullName evidence="1">Uncharacterized protein</fullName>
    </submittedName>
</protein>
<dbReference type="Proteomes" id="UP001420932">
    <property type="component" value="Unassembled WGS sequence"/>
</dbReference>
<evidence type="ECO:0000313" key="1">
    <source>
        <dbReference type="EMBL" id="KAK9159988.1"/>
    </source>
</evidence>
<reference evidence="1 2" key="1">
    <citation type="submission" date="2024-01" db="EMBL/GenBank/DDBJ databases">
        <title>Genome assemblies of Stephania.</title>
        <authorList>
            <person name="Yang L."/>
        </authorList>
    </citation>
    <scope>NUCLEOTIDE SEQUENCE [LARGE SCALE GENOMIC DNA]</scope>
    <source>
        <strain evidence="1">YNDBR</strain>
        <tissue evidence="1">Leaf</tissue>
    </source>
</reference>
<proteinExistence type="predicted"/>
<gene>
    <name evidence="1" type="ORF">Syun_006329</name>
</gene>
<comment type="caution">
    <text evidence="1">The sequence shown here is derived from an EMBL/GenBank/DDBJ whole genome shotgun (WGS) entry which is preliminary data.</text>
</comment>
<dbReference type="AlphaFoldDB" id="A0AAP0KWD8"/>
<accession>A0AAP0KWD8</accession>
<sequence length="320" mass="36326">MEGVSTNSWKEEFKGIVIGNVDELPGWVMAVCVNDMGKWRSYASKRFSSGSYMAQMLLRPRPSVQSTLLNKIQEIGRRHSNEHKVTCLSMVLLVKIVGVLVPSSLSESLRQAMDEAFEVIYFIDERINIGNFEDRRRREVAKLLWNGGDLNVKKDSAEHNTLVSYVLSTFEEAYSVAWGEHMEMEVEIIRDFIQDREYASIEELCDYLYQLFADLSHWFLTQFPALILKEVNESPVEEYEERAAAVLKLLYKLDPSLEDEIQWSFPVGANITRFFDPLENSDEGIPSDTTVGDVATGEGTATTVSIPSIRDVELGQTPMS</sequence>
<organism evidence="1 2">
    <name type="scientific">Stephania yunnanensis</name>
    <dbReference type="NCBI Taxonomy" id="152371"/>
    <lineage>
        <taxon>Eukaryota</taxon>
        <taxon>Viridiplantae</taxon>
        <taxon>Streptophyta</taxon>
        <taxon>Embryophyta</taxon>
        <taxon>Tracheophyta</taxon>
        <taxon>Spermatophyta</taxon>
        <taxon>Magnoliopsida</taxon>
        <taxon>Ranunculales</taxon>
        <taxon>Menispermaceae</taxon>
        <taxon>Menispermoideae</taxon>
        <taxon>Cissampelideae</taxon>
        <taxon>Stephania</taxon>
    </lineage>
</organism>
<name>A0AAP0KWD8_9MAGN</name>
<evidence type="ECO:0000313" key="2">
    <source>
        <dbReference type="Proteomes" id="UP001420932"/>
    </source>
</evidence>
<dbReference type="EMBL" id="JBBNAF010000003">
    <property type="protein sequence ID" value="KAK9159988.1"/>
    <property type="molecule type" value="Genomic_DNA"/>
</dbReference>
<keyword evidence="2" id="KW-1185">Reference proteome</keyword>